<name>A0A150WDR1_BDEBC</name>
<evidence type="ECO:0000256" key="1">
    <source>
        <dbReference type="SAM" id="Phobius"/>
    </source>
</evidence>
<dbReference type="InterPro" id="IPR012861">
    <property type="entry name" value="DUF1634"/>
</dbReference>
<feature type="transmembrane region" description="Helical" evidence="1">
    <location>
        <begin position="77"/>
        <end position="102"/>
    </location>
</feature>
<keyword evidence="1" id="KW-0812">Transmembrane</keyword>
<sequence>MTVQSVNSEEKTLNRLEYRISQLLRSGVLFAGIFLLVGWLWMWWKGEQSLSSLTEYQPTSLFENLQWALLMQDRAMLISYTGLIILVSLPVVRVFLTGILFIKQKENKLALMAFAVFVVLIGSFFLGIDL</sequence>
<dbReference type="AlphaFoldDB" id="A0A150WDR1"/>
<reference evidence="2 3" key="1">
    <citation type="submission" date="2016-03" db="EMBL/GenBank/DDBJ databases">
        <authorList>
            <person name="Ploux O."/>
        </authorList>
    </citation>
    <scope>NUCLEOTIDE SEQUENCE [LARGE SCALE GENOMIC DNA]</scope>
    <source>
        <strain evidence="2 3">BER2</strain>
    </source>
</reference>
<evidence type="ECO:0008006" key="4">
    <source>
        <dbReference type="Google" id="ProtNLM"/>
    </source>
</evidence>
<evidence type="ECO:0000313" key="3">
    <source>
        <dbReference type="Proteomes" id="UP000075391"/>
    </source>
</evidence>
<dbReference type="RefSeq" id="WP_063244479.1">
    <property type="nucleotide sequence ID" value="NZ_CP168967.1"/>
</dbReference>
<dbReference type="EMBL" id="LUKF01000017">
    <property type="protein sequence ID" value="KYG61103.1"/>
    <property type="molecule type" value="Genomic_DNA"/>
</dbReference>
<comment type="caution">
    <text evidence="2">The sequence shown here is derived from an EMBL/GenBank/DDBJ whole genome shotgun (WGS) entry which is preliminary data.</text>
</comment>
<dbReference type="Pfam" id="PF07843">
    <property type="entry name" value="DUF1634"/>
    <property type="match status" value="1"/>
</dbReference>
<keyword evidence="1" id="KW-1133">Transmembrane helix</keyword>
<gene>
    <name evidence="2" type="ORF">AZI85_09105</name>
</gene>
<keyword evidence="1" id="KW-0472">Membrane</keyword>
<organism evidence="2 3">
    <name type="scientific">Bdellovibrio bacteriovorus</name>
    <dbReference type="NCBI Taxonomy" id="959"/>
    <lineage>
        <taxon>Bacteria</taxon>
        <taxon>Pseudomonadati</taxon>
        <taxon>Bdellovibrionota</taxon>
        <taxon>Bdellovibrionia</taxon>
        <taxon>Bdellovibrionales</taxon>
        <taxon>Pseudobdellovibrionaceae</taxon>
        <taxon>Bdellovibrio</taxon>
    </lineage>
</organism>
<proteinExistence type="predicted"/>
<feature type="transmembrane region" description="Helical" evidence="1">
    <location>
        <begin position="23"/>
        <end position="44"/>
    </location>
</feature>
<feature type="transmembrane region" description="Helical" evidence="1">
    <location>
        <begin position="109"/>
        <end position="128"/>
    </location>
</feature>
<accession>A0A150WDR1</accession>
<evidence type="ECO:0000313" key="2">
    <source>
        <dbReference type="EMBL" id="KYG61103.1"/>
    </source>
</evidence>
<protein>
    <recommendedName>
        <fullName evidence="4">DUF1634 domain-containing protein</fullName>
    </recommendedName>
</protein>
<dbReference type="Proteomes" id="UP000075391">
    <property type="component" value="Unassembled WGS sequence"/>
</dbReference>
<dbReference type="OrthoDB" id="5297580at2"/>